<dbReference type="Proteomes" id="UP000785679">
    <property type="component" value="Unassembled WGS sequence"/>
</dbReference>
<gene>
    <name evidence="2" type="ORF">FGO68_gene5582</name>
</gene>
<name>A0A8J8P321_HALGN</name>
<accession>A0A8J8P321</accession>
<protein>
    <submittedName>
        <fullName evidence="2">Uncharacterized protein</fullName>
    </submittedName>
</protein>
<evidence type="ECO:0000256" key="1">
    <source>
        <dbReference type="SAM" id="MobiDB-lite"/>
    </source>
</evidence>
<comment type="caution">
    <text evidence="2">The sequence shown here is derived from an EMBL/GenBank/DDBJ whole genome shotgun (WGS) entry which is preliminary data.</text>
</comment>
<feature type="region of interest" description="Disordered" evidence="1">
    <location>
        <begin position="1"/>
        <end position="32"/>
    </location>
</feature>
<dbReference type="AlphaFoldDB" id="A0A8J8P321"/>
<evidence type="ECO:0000313" key="2">
    <source>
        <dbReference type="EMBL" id="TNV84925.1"/>
    </source>
</evidence>
<evidence type="ECO:0000313" key="3">
    <source>
        <dbReference type="Proteomes" id="UP000785679"/>
    </source>
</evidence>
<dbReference type="EMBL" id="RRYP01002305">
    <property type="protein sequence ID" value="TNV84925.1"/>
    <property type="molecule type" value="Genomic_DNA"/>
</dbReference>
<proteinExistence type="predicted"/>
<reference evidence="2" key="1">
    <citation type="submission" date="2019-06" db="EMBL/GenBank/DDBJ databases">
        <authorList>
            <person name="Zheng W."/>
        </authorList>
    </citation>
    <scope>NUCLEOTIDE SEQUENCE</scope>
    <source>
        <strain evidence="2">QDHG01</strain>
    </source>
</reference>
<keyword evidence="3" id="KW-1185">Reference proteome</keyword>
<sequence length="216" mass="25730">MQSQNRTESIKHRHRHRRNEQILGNSTRVHSENRVKEDYHNQVPDLNPNQTGIYLTHAMPQSVQNTNKSKLQLDPINQIKADGDQTFLTQTASNEDQAPQEQLRGKQYWTFEAIEQRIRAKKERKILEMQIEELKTIHKREMIKYTQDEDVKQKYRDEKLKCANTDDERKYWTHLFSMQREESFKAVSAAETNYKTNLSNLQDRLKALILSQFNDQ</sequence>
<organism evidence="2 3">
    <name type="scientific">Halteria grandinella</name>
    <dbReference type="NCBI Taxonomy" id="5974"/>
    <lineage>
        <taxon>Eukaryota</taxon>
        <taxon>Sar</taxon>
        <taxon>Alveolata</taxon>
        <taxon>Ciliophora</taxon>
        <taxon>Intramacronucleata</taxon>
        <taxon>Spirotrichea</taxon>
        <taxon>Stichotrichia</taxon>
        <taxon>Sporadotrichida</taxon>
        <taxon>Halteriidae</taxon>
        <taxon>Halteria</taxon>
    </lineage>
</organism>